<keyword evidence="2" id="KW-0503">Monooxygenase</keyword>
<sequence length="75" mass="8256">MAADSDPIDLSQEYPKTFIELFVDEPSENGLTNEELREEVLVLAIAGTDTSSVGTAFVCTVLSRYPDVQEKLCDE</sequence>
<dbReference type="Pfam" id="PF00067">
    <property type="entry name" value="p450"/>
    <property type="match status" value="1"/>
</dbReference>
<keyword evidence="2" id="KW-0560">Oxidoreductase</keyword>
<comment type="similarity">
    <text evidence="1">Belongs to the cytochrome P450 family.</text>
</comment>
<dbReference type="Proteomes" id="UP000837857">
    <property type="component" value="Chromosome 8"/>
</dbReference>
<proteinExistence type="inferred from homology"/>
<evidence type="ECO:0000313" key="3">
    <source>
        <dbReference type="EMBL" id="CAH2074974.1"/>
    </source>
</evidence>
<dbReference type="InterPro" id="IPR036396">
    <property type="entry name" value="Cyt_P450_sf"/>
</dbReference>
<organism evidence="3 4">
    <name type="scientific">Iphiclides podalirius</name>
    <name type="common">scarce swallowtail</name>
    <dbReference type="NCBI Taxonomy" id="110791"/>
    <lineage>
        <taxon>Eukaryota</taxon>
        <taxon>Metazoa</taxon>
        <taxon>Ecdysozoa</taxon>
        <taxon>Arthropoda</taxon>
        <taxon>Hexapoda</taxon>
        <taxon>Insecta</taxon>
        <taxon>Pterygota</taxon>
        <taxon>Neoptera</taxon>
        <taxon>Endopterygota</taxon>
        <taxon>Lepidoptera</taxon>
        <taxon>Glossata</taxon>
        <taxon>Ditrysia</taxon>
        <taxon>Papilionoidea</taxon>
        <taxon>Papilionidae</taxon>
        <taxon>Papilioninae</taxon>
        <taxon>Iphiclides</taxon>
    </lineage>
</organism>
<feature type="non-terminal residue" evidence="3">
    <location>
        <position position="75"/>
    </location>
</feature>
<gene>
    <name evidence="3" type="ORF">IPOD504_LOCUS16386</name>
</gene>
<evidence type="ECO:0000313" key="4">
    <source>
        <dbReference type="Proteomes" id="UP000837857"/>
    </source>
</evidence>
<dbReference type="EMBL" id="OW152820">
    <property type="protein sequence ID" value="CAH2074974.1"/>
    <property type="molecule type" value="Genomic_DNA"/>
</dbReference>
<evidence type="ECO:0008006" key="5">
    <source>
        <dbReference type="Google" id="ProtNLM"/>
    </source>
</evidence>
<dbReference type="InterPro" id="IPR001128">
    <property type="entry name" value="Cyt_P450"/>
</dbReference>
<dbReference type="SUPFAM" id="SSF48264">
    <property type="entry name" value="Cytochrome P450"/>
    <property type="match status" value="1"/>
</dbReference>
<evidence type="ECO:0000256" key="1">
    <source>
        <dbReference type="ARBA" id="ARBA00010617"/>
    </source>
</evidence>
<keyword evidence="4" id="KW-1185">Reference proteome</keyword>
<reference evidence="3" key="1">
    <citation type="submission" date="2022-03" db="EMBL/GenBank/DDBJ databases">
        <authorList>
            <person name="Martin H S."/>
        </authorList>
    </citation>
    <scope>NUCLEOTIDE SEQUENCE</scope>
</reference>
<protein>
    <recommendedName>
        <fullName evidence="5">Cytochrome P450</fullName>
    </recommendedName>
</protein>
<evidence type="ECO:0000256" key="2">
    <source>
        <dbReference type="ARBA" id="ARBA00023033"/>
    </source>
</evidence>
<accession>A0ABN8J3H0</accession>
<dbReference type="Gene3D" id="1.10.630.10">
    <property type="entry name" value="Cytochrome P450"/>
    <property type="match status" value="1"/>
</dbReference>
<name>A0ABN8J3H0_9NEOP</name>